<reference evidence="3" key="1">
    <citation type="submission" date="2016-10" db="EMBL/GenBank/DDBJ databases">
        <authorList>
            <person name="Varghese N."/>
            <person name="Submissions S."/>
        </authorList>
    </citation>
    <scope>NUCLEOTIDE SEQUENCE [LARGE SCALE GENOMIC DNA]</scope>
    <source>
        <strain evidence="3">CGMCC 1.10223</strain>
    </source>
</reference>
<evidence type="ECO:0000256" key="1">
    <source>
        <dbReference type="SAM" id="MobiDB-lite"/>
    </source>
</evidence>
<evidence type="ECO:0000313" key="2">
    <source>
        <dbReference type="EMBL" id="SFE81845.1"/>
    </source>
</evidence>
<evidence type="ECO:0000313" key="3">
    <source>
        <dbReference type="Proteomes" id="UP000183410"/>
    </source>
</evidence>
<keyword evidence="3" id="KW-1185">Reference proteome</keyword>
<name>A0A1I2DMP1_9BACL</name>
<protein>
    <submittedName>
        <fullName evidence="2">Uncharacterized protein</fullName>
    </submittedName>
</protein>
<accession>A0A1I2DMP1</accession>
<proteinExistence type="predicted"/>
<organism evidence="2 3">
    <name type="scientific">Paenibacillus algorifonticola</name>
    <dbReference type="NCBI Taxonomy" id="684063"/>
    <lineage>
        <taxon>Bacteria</taxon>
        <taxon>Bacillati</taxon>
        <taxon>Bacillota</taxon>
        <taxon>Bacilli</taxon>
        <taxon>Bacillales</taxon>
        <taxon>Paenibacillaceae</taxon>
        <taxon>Paenibacillus</taxon>
    </lineage>
</organism>
<dbReference type="AlphaFoldDB" id="A0A1I2DMP1"/>
<dbReference type="EMBL" id="FONN01000007">
    <property type="protein sequence ID" value="SFE81845.1"/>
    <property type="molecule type" value="Genomic_DNA"/>
</dbReference>
<gene>
    <name evidence="2" type="ORF">SAMN04487969_107108</name>
</gene>
<sequence>MMSLSNYLNDYMMILIVKVQEEEHNPDYPTEPLRSFRDQSPVMN</sequence>
<dbReference type="Proteomes" id="UP000183410">
    <property type="component" value="Unassembled WGS sequence"/>
</dbReference>
<feature type="region of interest" description="Disordered" evidence="1">
    <location>
        <begin position="24"/>
        <end position="44"/>
    </location>
</feature>